<evidence type="ECO:0000256" key="3">
    <source>
        <dbReference type="ARBA" id="ARBA00023163"/>
    </source>
</evidence>
<evidence type="ECO:0000259" key="4">
    <source>
        <dbReference type="PROSITE" id="PS01124"/>
    </source>
</evidence>
<dbReference type="InterPro" id="IPR020449">
    <property type="entry name" value="Tscrpt_reg_AraC-type_HTH"/>
</dbReference>
<dbReference type="RefSeq" id="WP_281094988.1">
    <property type="nucleotide sequence ID" value="NZ_JARYZI010000009.1"/>
</dbReference>
<keyword evidence="2" id="KW-0238">DNA-binding</keyword>
<dbReference type="SUPFAM" id="SSF46689">
    <property type="entry name" value="Homeodomain-like"/>
    <property type="match status" value="2"/>
</dbReference>
<keyword evidence="6" id="KW-1185">Reference proteome</keyword>
<gene>
    <name evidence="5" type="ORF">QE109_13100</name>
</gene>
<dbReference type="EMBL" id="JARYZI010000009">
    <property type="protein sequence ID" value="MDH8679091.1"/>
    <property type="molecule type" value="Genomic_DNA"/>
</dbReference>
<feature type="domain" description="HTH araC/xylS-type" evidence="4">
    <location>
        <begin position="167"/>
        <end position="265"/>
    </location>
</feature>
<dbReference type="Proteomes" id="UP001158045">
    <property type="component" value="Unassembled WGS sequence"/>
</dbReference>
<reference evidence="5 6" key="1">
    <citation type="submission" date="2023-04" db="EMBL/GenBank/DDBJ databases">
        <title>Fusibacter bizertensis strain WBS, isolated from littoral bottom sediments of the Arctic seas - biochemical and genomic analysis.</title>
        <authorList>
            <person name="Brioukhanov A.L."/>
        </authorList>
    </citation>
    <scope>NUCLEOTIDE SEQUENCE [LARGE SCALE GENOMIC DNA]</scope>
    <source>
        <strain evidence="5 6">WBS</strain>
    </source>
</reference>
<dbReference type="PANTHER" id="PTHR43280:SF34">
    <property type="entry name" value="ARAC-FAMILY TRANSCRIPTIONAL REGULATOR"/>
    <property type="match status" value="1"/>
</dbReference>
<dbReference type="Gene3D" id="1.10.10.60">
    <property type="entry name" value="Homeodomain-like"/>
    <property type="match status" value="2"/>
</dbReference>
<evidence type="ECO:0000313" key="6">
    <source>
        <dbReference type="Proteomes" id="UP001158045"/>
    </source>
</evidence>
<organism evidence="5 6">
    <name type="scientific">Fusibacter bizertensis</name>
    <dbReference type="NCBI Taxonomy" id="1488331"/>
    <lineage>
        <taxon>Bacteria</taxon>
        <taxon>Bacillati</taxon>
        <taxon>Bacillota</taxon>
        <taxon>Clostridia</taxon>
        <taxon>Eubacteriales</taxon>
        <taxon>Eubacteriales Family XII. Incertae Sedis</taxon>
        <taxon>Fusibacter</taxon>
    </lineage>
</organism>
<name>A0ABT6NFB1_9FIRM</name>
<comment type="caution">
    <text evidence="5">The sequence shown here is derived from an EMBL/GenBank/DDBJ whole genome shotgun (WGS) entry which is preliminary data.</text>
</comment>
<sequence>MLQGKLQEALSLKCSIGISSTVGLSELYYAYGQANKAVCKTVGDEIFHIADLYADHEFSRQRLKLQNQMMDNLSRGRLEKANKYFDALFEYVGHQKDSIFELVVLMFRIAHEEGIEENELLDYSTYLDEMSKMKSNSELYQWILSRMKYISIRIQEKKEQKCSALVERTKTLLKSNYTDELTLEGVARTQNISPQYLSKLFKEETGYTFVEFLTHLRVEYAQQLMIESEFSIKEICYKVGYSDPNYFSRLFRKQTGFMPKTFISQYRTDKL</sequence>
<dbReference type="PRINTS" id="PR00032">
    <property type="entry name" value="HTHARAC"/>
</dbReference>
<evidence type="ECO:0000256" key="2">
    <source>
        <dbReference type="ARBA" id="ARBA00023125"/>
    </source>
</evidence>
<proteinExistence type="predicted"/>
<dbReference type="Pfam" id="PF12833">
    <property type="entry name" value="HTH_18"/>
    <property type="match status" value="1"/>
</dbReference>
<evidence type="ECO:0000313" key="5">
    <source>
        <dbReference type="EMBL" id="MDH8679091.1"/>
    </source>
</evidence>
<dbReference type="PROSITE" id="PS01124">
    <property type="entry name" value="HTH_ARAC_FAMILY_2"/>
    <property type="match status" value="1"/>
</dbReference>
<evidence type="ECO:0000256" key="1">
    <source>
        <dbReference type="ARBA" id="ARBA00023015"/>
    </source>
</evidence>
<accession>A0ABT6NFB1</accession>
<dbReference type="InterPro" id="IPR009057">
    <property type="entry name" value="Homeodomain-like_sf"/>
</dbReference>
<keyword evidence="1" id="KW-0805">Transcription regulation</keyword>
<protein>
    <submittedName>
        <fullName evidence="5">AraC family transcriptional regulator</fullName>
    </submittedName>
</protein>
<dbReference type="PANTHER" id="PTHR43280">
    <property type="entry name" value="ARAC-FAMILY TRANSCRIPTIONAL REGULATOR"/>
    <property type="match status" value="1"/>
</dbReference>
<keyword evidence="3" id="KW-0804">Transcription</keyword>
<dbReference type="SMART" id="SM00342">
    <property type="entry name" value="HTH_ARAC"/>
    <property type="match status" value="1"/>
</dbReference>
<dbReference type="InterPro" id="IPR018060">
    <property type="entry name" value="HTH_AraC"/>
</dbReference>